<dbReference type="SUPFAM" id="SSF51197">
    <property type="entry name" value="Clavaminate synthase-like"/>
    <property type="match status" value="1"/>
</dbReference>
<dbReference type="PROSITE" id="PS51471">
    <property type="entry name" value="FE2OG_OXY"/>
    <property type="match status" value="1"/>
</dbReference>
<evidence type="ECO:0000256" key="12">
    <source>
        <dbReference type="ARBA" id="ARBA00047725"/>
    </source>
</evidence>
<evidence type="ECO:0000256" key="4">
    <source>
        <dbReference type="ARBA" id="ARBA00012531"/>
    </source>
</evidence>
<evidence type="ECO:0000256" key="1">
    <source>
        <dbReference type="ARBA" id="ARBA00001954"/>
    </source>
</evidence>
<dbReference type="EMBL" id="FOGB01000018">
    <property type="protein sequence ID" value="SER13190.1"/>
    <property type="molecule type" value="Genomic_DNA"/>
</dbReference>
<dbReference type="AlphaFoldDB" id="A0A1H9LP79"/>
<dbReference type="EC" id="1.13.12.19" evidence="4"/>
<dbReference type="Pfam" id="PF03171">
    <property type="entry name" value="2OG-FeII_Oxy"/>
    <property type="match status" value="1"/>
</dbReference>
<dbReference type="InterPro" id="IPR026992">
    <property type="entry name" value="DIOX_N"/>
</dbReference>
<keyword evidence="9 14" id="KW-0408">Iron</keyword>
<dbReference type="InterPro" id="IPR044861">
    <property type="entry name" value="IPNS-like_FE2OG_OXY"/>
</dbReference>
<evidence type="ECO:0000259" key="15">
    <source>
        <dbReference type="PROSITE" id="PS51471"/>
    </source>
</evidence>
<dbReference type="InterPro" id="IPR027443">
    <property type="entry name" value="IPNS-like_sf"/>
</dbReference>
<accession>A0A1H9LP79</accession>
<evidence type="ECO:0000256" key="2">
    <source>
        <dbReference type="ARBA" id="ARBA00004767"/>
    </source>
</evidence>
<evidence type="ECO:0000256" key="6">
    <source>
        <dbReference type="ARBA" id="ARBA00022666"/>
    </source>
</evidence>
<evidence type="ECO:0000256" key="5">
    <source>
        <dbReference type="ARBA" id="ARBA00019045"/>
    </source>
</evidence>
<gene>
    <name evidence="16" type="ORF">SAMN03080615_04034</name>
</gene>
<dbReference type="InterPro" id="IPR050231">
    <property type="entry name" value="Iron_ascorbate_oxido_reductase"/>
</dbReference>
<dbReference type="Proteomes" id="UP000198749">
    <property type="component" value="Unassembled WGS sequence"/>
</dbReference>
<evidence type="ECO:0000256" key="8">
    <source>
        <dbReference type="ARBA" id="ARBA00023002"/>
    </source>
</evidence>
<evidence type="ECO:0000256" key="3">
    <source>
        <dbReference type="ARBA" id="ARBA00012293"/>
    </source>
</evidence>
<keyword evidence="8 14" id="KW-0560">Oxidoreductase</keyword>
<evidence type="ECO:0000256" key="11">
    <source>
        <dbReference type="ARBA" id="ARBA00031282"/>
    </source>
</evidence>
<dbReference type="InterPro" id="IPR005123">
    <property type="entry name" value="Oxoglu/Fe-dep_dioxygenase_dom"/>
</dbReference>
<dbReference type="PRINTS" id="PR00682">
    <property type="entry name" value="IPNSYNTHASE"/>
</dbReference>
<dbReference type="Pfam" id="PF14226">
    <property type="entry name" value="DIOX_N"/>
    <property type="match status" value="1"/>
</dbReference>
<organism evidence="16 17">
    <name type="scientific">Amphritea atlantica</name>
    <dbReference type="NCBI Taxonomy" id="355243"/>
    <lineage>
        <taxon>Bacteria</taxon>
        <taxon>Pseudomonadati</taxon>
        <taxon>Pseudomonadota</taxon>
        <taxon>Gammaproteobacteria</taxon>
        <taxon>Oceanospirillales</taxon>
        <taxon>Oceanospirillaceae</taxon>
        <taxon>Amphritea</taxon>
    </lineage>
</organism>
<dbReference type="GO" id="GO:0046872">
    <property type="term" value="F:metal ion binding"/>
    <property type="evidence" value="ECO:0007669"/>
    <property type="project" value="UniProtKB-KW"/>
</dbReference>
<evidence type="ECO:0000256" key="13">
    <source>
        <dbReference type="ARBA" id="ARBA00049359"/>
    </source>
</evidence>
<keyword evidence="17" id="KW-1185">Reference proteome</keyword>
<evidence type="ECO:0000256" key="14">
    <source>
        <dbReference type="RuleBase" id="RU003682"/>
    </source>
</evidence>
<reference evidence="17" key="1">
    <citation type="submission" date="2016-10" db="EMBL/GenBank/DDBJ databases">
        <authorList>
            <person name="Varghese N."/>
            <person name="Submissions S."/>
        </authorList>
    </citation>
    <scope>NUCLEOTIDE SEQUENCE [LARGE SCALE GENOMIC DNA]</scope>
    <source>
        <strain evidence="17">DSM 18887</strain>
    </source>
</reference>
<proteinExistence type="inferred from homology"/>
<evidence type="ECO:0000256" key="10">
    <source>
        <dbReference type="ARBA" id="ARBA00031011"/>
    </source>
</evidence>
<comment type="cofactor">
    <cofactor evidence="1">
        <name>Fe(2+)</name>
        <dbReference type="ChEBI" id="CHEBI:29033"/>
    </cofactor>
</comment>
<dbReference type="EC" id="1.14.20.7" evidence="3"/>
<dbReference type="STRING" id="355243.SAMN03080615_04034"/>
<protein>
    <recommendedName>
        <fullName evidence="5">2-oxoglutarate-dependent ethylene/succinate-forming enzyme</fullName>
        <ecNumber evidence="4">1.13.12.19</ecNumber>
        <ecNumber evidence="3">1.14.20.7</ecNumber>
    </recommendedName>
    <alternativeName>
        <fullName evidence="10">2-oxoglutarate dioxygenase (ethylene-forming)</fullName>
    </alternativeName>
    <alternativeName>
        <fullName evidence="11">2-oxoglutarate/L-arginine monooxygenase/decarboxylase (succinate-forming)</fullName>
    </alternativeName>
</protein>
<name>A0A1H9LP79_9GAMM</name>
<keyword evidence="7 14" id="KW-0479">Metal-binding</keyword>
<dbReference type="RefSeq" id="WP_091361808.1">
    <property type="nucleotide sequence ID" value="NZ_AP025284.1"/>
</dbReference>
<comment type="catalytic activity">
    <reaction evidence="12">
        <text>2-oxoglutarate + O2 + 2 H(+) = ethene + 3 CO2 + H2O</text>
        <dbReference type="Rhea" id="RHEA:31523"/>
        <dbReference type="ChEBI" id="CHEBI:15377"/>
        <dbReference type="ChEBI" id="CHEBI:15378"/>
        <dbReference type="ChEBI" id="CHEBI:15379"/>
        <dbReference type="ChEBI" id="CHEBI:16526"/>
        <dbReference type="ChEBI" id="CHEBI:16810"/>
        <dbReference type="ChEBI" id="CHEBI:18153"/>
        <dbReference type="EC" id="1.13.12.19"/>
    </reaction>
</comment>
<evidence type="ECO:0000313" key="17">
    <source>
        <dbReference type="Proteomes" id="UP000198749"/>
    </source>
</evidence>
<evidence type="ECO:0000256" key="7">
    <source>
        <dbReference type="ARBA" id="ARBA00022723"/>
    </source>
</evidence>
<dbReference type="OrthoDB" id="21825at2"/>
<dbReference type="GO" id="GO:0009693">
    <property type="term" value="P:ethylene biosynthetic process"/>
    <property type="evidence" value="ECO:0007669"/>
    <property type="project" value="UniProtKB-KW"/>
</dbReference>
<comment type="pathway">
    <text evidence="2">Alkene biosynthesis; ethylene biosynthesis via 2-oxoglutarate.</text>
</comment>
<dbReference type="GO" id="GO:0102276">
    <property type="term" value="F:2-oxoglutarate oxygenase/decarboxylase (ethylene-forming) activity"/>
    <property type="evidence" value="ECO:0007669"/>
    <property type="project" value="UniProtKB-EC"/>
</dbReference>
<dbReference type="PANTHER" id="PTHR47990">
    <property type="entry name" value="2-OXOGLUTARATE (2OG) AND FE(II)-DEPENDENT OXYGENASE SUPERFAMILY PROTEIN-RELATED"/>
    <property type="match status" value="1"/>
</dbReference>
<sequence length="320" mass="36114">MNIPLIDISSLYSDNETEKLKVAEAIDAACQNSGFFYIQGHPISNARINEMRELSKAFFALPEAEKVKIDITLSANHRGYGKMKAEQLDPERPGDIKETFDMGLNLAPDHPLIGPDRPLYGPNQYPQQPADFQQKMERHYWDMLELGKTVLSALAIALGIDKDFFANKFEHPLSVLRFIHYPEVPQVNGEKHIGAGAHTDYGCITILWQDETGGLQVQDTTGKWIDAPPIEGAFVINIGNMMARWSNDRYKSTAHRVFSPSGRERYSMPFFVEPDFDTDVSCLENCCAPGETPKYEPISAGNWMIYCFNNTYAYRAEETA</sequence>
<feature type="domain" description="Fe2OG dioxygenase" evidence="15">
    <location>
        <begin position="171"/>
        <end position="274"/>
    </location>
</feature>
<evidence type="ECO:0000256" key="9">
    <source>
        <dbReference type="ARBA" id="ARBA00023004"/>
    </source>
</evidence>
<comment type="similarity">
    <text evidence="14">Belongs to the iron/ascorbate-dependent oxidoreductase family.</text>
</comment>
<comment type="catalytic activity">
    <reaction evidence="13">
        <text>L-arginine + 2-oxoglutarate + O2 = guanidine + L-glutamate 5-semialdehyde + succinate + CO2</text>
        <dbReference type="Rhea" id="RHEA:31535"/>
        <dbReference type="ChEBI" id="CHEBI:15379"/>
        <dbReference type="ChEBI" id="CHEBI:16526"/>
        <dbReference type="ChEBI" id="CHEBI:16810"/>
        <dbReference type="ChEBI" id="CHEBI:30031"/>
        <dbReference type="ChEBI" id="CHEBI:30087"/>
        <dbReference type="ChEBI" id="CHEBI:32682"/>
        <dbReference type="ChEBI" id="CHEBI:58066"/>
        <dbReference type="EC" id="1.14.20.7"/>
    </reaction>
</comment>
<dbReference type="FunFam" id="2.60.120.330:FF:000006">
    <property type="entry name" value="2-oxoglutarate-Fe(II) type oxidoreductase hxnY"/>
    <property type="match status" value="1"/>
</dbReference>
<dbReference type="Gene3D" id="2.60.120.330">
    <property type="entry name" value="B-lactam Antibiotic, Isopenicillin N Synthase, Chain"/>
    <property type="match status" value="1"/>
</dbReference>
<keyword evidence="6" id="KW-0266">Ethylene biosynthesis</keyword>
<evidence type="ECO:0000313" key="16">
    <source>
        <dbReference type="EMBL" id="SER13190.1"/>
    </source>
</evidence>